<feature type="transmembrane region" description="Helical" evidence="1">
    <location>
        <begin position="235"/>
        <end position="256"/>
    </location>
</feature>
<evidence type="ECO:0000313" key="2">
    <source>
        <dbReference type="EMBL" id="REC46247.1"/>
    </source>
</evidence>
<accession>A0A3D9AZ32</accession>
<proteinExistence type="predicted"/>
<keyword evidence="1" id="KW-0812">Transmembrane</keyword>
<dbReference type="InterPro" id="IPR038354">
    <property type="entry name" value="VKOR_sf"/>
</dbReference>
<reference evidence="2 3" key="1">
    <citation type="submission" date="2018-06" db="EMBL/GenBank/DDBJ databases">
        <title>Novel Chryseobacterium species.</title>
        <authorList>
            <person name="Newman J."/>
            <person name="Hugo C."/>
            <person name="Oosthuizen L."/>
            <person name="Charimba G."/>
        </authorList>
    </citation>
    <scope>NUCLEOTIDE SEQUENCE [LARGE SCALE GENOMIC DNA]</scope>
    <source>
        <strain evidence="2 3">7_F195</strain>
    </source>
</reference>
<dbReference type="RefSeq" id="WP_115929067.1">
    <property type="nucleotide sequence ID" value="NZ_QNVV01000014.1"/>
</dbReference>
<feature type="transmembrane region" description="Helical" evidence="1">
    <location>
        <begin position="209"/>
        <end position="229"/>
    </location>
</feature>
<gene>
    <name evidence="2" type="ORF">DRF67_14750</name>
</gene>
<dbReference type="AlphaFoldDB" id="A0A3D9AZ32"/>
<keyword evidence="3" id="KW-1185">Reference proteome</keyword>
<feature type="transmembrane region" description="Helical" evidence="1">
    <location>
        <begin position="128"/>
        <end position="148"/>
    </location>
</feature>
<name>A0A3D9AZ32_9FLAO</name>
<feature type="transmembrane region" description="Helical" evidence="1">
    <location>
        <begin position="265"/>
        <end position="284"/>
    </location>
</feature>
<evidence type="ECO:0000313" key="3">
    <source>
        <dbReference type="Proteomes" id="UP000256257"/>
    </source>
</evidence>
<feature type="transmembrane region" description="Helical" evidence="1">
    <location>
        <begin position="154"/>
        <end position="172"/>
    </location>
</feature>
<dbReference type="EMBL" id="QNVV01000014">
    <property type="protein sequence ID" value="REC46247.1"/>
    <property type="molecule type" value="Genomic_DNA"/>
</dbReference>
<keyword evidence="1" id="KW-0472">Membrane</keyword>
<dbReference type="OrthoDB" id="1100563at2"/>
<evidence type="ECO:0008006" key="4">
    <source>
        <dbReference type="Google" id="ProtNLM"/>
    </source>
</evidence>
<dbReference type="CDD" id="cd12921">
    <property type="entry name" value="VKOR_4"/>
    <property type="match status" value="1"/>
</dbReference>
<comment type="caution">
    <text evidence="2">The sequence shown here is derived from an EMBL/GenBank/DDBJ whole genome shotgun (WGS) entry which is preliminary data.</text>
</comment>
<keyword evidence="1" id="KW-1133">Transmembrane helix</keyword>
<dbReference type="Gene3D" id="1.20.1440.130">
    <property type="entry name" value="VKOR domain"/>
    <property type="match status" value="1"/>
</dbReference>
<organism evidence="2 3">
    <name type="scientific">Chryseobacterium pennipullorum</name>
    <dbReference type="NCBI Taxonomy" id="2258963"/>
    <lineage>
        <taxon>Bacteria</taxon>
        <taxon>Pseudomonadati</taxon>
        <taxon>Bacteroidota</taxon>
        <taxon>Flavobacteriia</taxon>
        <taxon>Flavobacteriales</taxon>
        <taxon>Weeksellaceae</taxon>
        <taxon>Chryseobacterium group</taxon>
        <taxon>Chryseobacterium</taxon>
    </lineage>
</organism>
<sequence>MVESISNILKYLNKKNIYPDAKEFSFQVNSHPAFPSLLSIVSTLNIHHIRNYAVEIDNSEIDELPDDFMAFITLSDGGQELAVVEKKEGYYLVNGRDKMNEGDFLTKWNNIAVLIDESDSLITKKGYGLYKAAFTVIAAVILLAYLYYTVPISSFTYFMLSLCGLFLSVLSLKKIFGIENTVVTKVCSGAYTDCSFSGEGKNKNFISNFGDYSLAYFLTNVITLLFLVNEQQDNVFAMIQKALLVIIFPVIGYSLFYQVFRIRKICPLCIGIIIVLLLQTYSILK</sequence>
<dbReference type="Proteomes" id="UP000256257">
    <property type="component" value="Unassembled WGS sequence"/>
</dbReference>
<evidence type="ECO:0000256" key="1">
    <source>
        <dbReference type="SAM" id="Phobius"/>
    </source>
</evidence>
<protein>
    <recommendedName>
        <fullName evidence="4">Vitamin K epoxide reductase family protein</fullName>
    </recommendedName>
</protein>